<feature type="transmembrane region" description="Helical" evidence="1">
    <location>
        <begin position="145"/>
        <end position="171"/>
    </location>
</feature>
<name>A0A4R9C1B0_9FIRM</name>
<evidence type="ECO:0000256" key="1">
    <source>
        <dbReference type="SAM" id="Phobius"/>
    </source>
</evidence>
<reference evidence="2 3" key="1">
    <citation type="submission" date="2019-01" db="EMBL/GenBank/DDBJ databases">
        <title>Draft Genome Sequences of Helcococcus ovis Strains Isolated from the Uterus and Vagina of Dairy Cows with Metritis.</title>
        <authorList>
            <person name="Cunha F."/>
            <person name="Jeon S.J."/>
            <person name="Kutzer P."/>
            <person name="Galvao K.N."/>
        </authorList>
    </citation>
    <scope>NUCLEOTIDE SEQUENCE [LARGE SCALE GENOMIC DNA]</scope>
    <source>
        <strain evidence="2 3">KG-37</strain>
    </source>
</reference>
<gene>
    <name evidence="2" type="ORF">EQF91_06475</name>
</gene>
<feature type="transmembrane region" description="Helical" evidence="1">
    <location>
        <begin position="370"/>
        <end position="393"/>
    </location>
</feature>
<keyword evidence="1" id="KW-0472">Membrane</keyword>
<accession>A0A4R9C1B0</accession>
<dbReference type="RefSeq" id="WP_134743817.1">
    <property type="nucleotide sequence ID" value="NZ_CP119762.1"/>
</dbReference>
<feature type="transmembrane region" description="Helical" evidence="1">
    <location>
        <begin position="246"/>
        <end position="264"/>
    </location>
</feature>
<feature type="transmembrane region" description="Helical" evidence="1">
    <location>
        <begin position="103"/>
        <end position="124"/>
    </location>
</feature>
<organism evidence="2 3">
    <name type="scientific">Helcococcus ovis</name>
    <dbReference type="NCBI Taxonomy" id="72026"/>
    <lineage>
        <taxon>Bacteria</taxon>
        <taxon>Bacillati</taxon>
        <taxon>Bacillota</taxon>
        <taxon>Tissierellia</taxon>
        <taxon>Tissierellales</taxon>
        <taxon>Peptoniphilaceae</taxon>
        <taxon>Helcococcus</taxon>
    </lineage>
</organism>
<evidence type="ECO:0000313" key="2">
    <source>
        <dbReference type="EMBL" id="TFF65123.1"/>
    </source>
</evidence>
<dbReference type="Proteomes" id="UP000297454">
    <property type="component" value="Unassembled WGS sequence"/>
</dbReference>
<feature type="transmembrane region" description="Helical" evidence="1">
    <location>
        <begin position="423"/>
        <end position="443"/>
    </location>
</feature>
<feature type="transmembrane region" description="Helical" evidence="1">
    <location>
        <begin position="334"/>
        <end position="355"/>
    </location>
</feature>
<feature type="transmembrane region" description="Helical" evidence="1">
    <location>
        <begin position="514"/>
        <end position="538"/>
    </location>
</feature>
<keyword evidence="1" id="KW-0812">Transmembrane</keyword>
<feature type="transmembrane region" description="Helical" evidence="1">
    <location>
        <begin position="489"/>
        <end position="508"/>
    </location>
</feature>
<dbReference type="AlphaFoldDB" id="A0A4R9C1B0"/>
<feature type="transmembrane region" description="Helical" evidence="1">
    <location>
        <begin position="65"/>
        <end position="83"/>
    </location>
</feature>
<sequence>MFRAISIIKKKEFYSNYNFLIYYLQRIPLIGKLFKNKAYNITVADDLLFIISTIWHFIKKIFSKLLFYGIFFGIYFINLRKILNDFGKENGYKNLENLQNGDVLFYLISLSLFLGVFAYISHFYENTKENYLYIKQMKMKPREYHLSLFFYDAIIFILTFTIANKILFLIFRINIDVLRILYFVIFGYSLRYLAAVIFLKFNFKSKPFMKNLNIVSWICAAIVFIASIAIIFFIKKLIDFSVLYDVKFGILGILIFVISTYLALRRDNIEEVSYRFLNYKELSEVNVKEINKKNYSLSEKKMSKDEKDFSKYSGIEYINKIFFYRTLGVLKKKLIIQGIIKCVVLIGLAVGVYFASASNDEKIIKDAPKLLPLVIFAAGYLLFNADFFIKYCFANMDYSLLKYSFYRRKDFLMKSVKIRMIQLLKLQSVVFLVLIASITSVAISLKFSAYNLIMCYIYAIVSLLFFTLHYLFAYYIIQPFNKDIEAKNPLYSMLTWFIYMISYISIIFGSANQYVAWGLLAFCIIYVILGFVGIKYLAVKRFKLR</sequence>
<feature type="transmembrane region" description="Helical" evidence="1">
    <location>
        <begin position="449"/>
        <end position="477"/>
    </location>
</feature>
<feature type="transmembrane region" description="Helical" evidence="1">
    <location>
        <begin position="177"/>
        <end position="199"/>
    </location>
</feature>
<evidence type="ECO:0000313" key="3">
    <source>
        <dbReference type="Proteomes" id="UP000297454"/>
    </source>
</evidence>
<keyword evidence="1" id="KW-1133">Transmembrane helix</keyword>
<protein>
    <submittedName>
        <fullName evidence="2">Uncharacterized protein</fullName>
    </submittedName>
</protein>
<proteinExistence type="predicted"/>
<keyword evidence="3" id="KW-1185">Reference proteome</keyword>
<comment type="caution">
    <text evidence="2">The sequence shown here is derived from an EMBL/GenBank/DDBJ whole genome shotgun (WGS) entry which is preliminary data.</text>
</comment>
<dbReference type="EMBL" id="SCFR01000024">
    <property type="protein sequence ID" value="TFF65123.1"/>
    <property type="molecule type" value="Genomic_DNA"/>
</dbReference>
<feature type="transmembrane region" description="Helical" evidence="1">
    <location>
        <begin position="211"/>
        <end position="234"/>
    </location>
</feature>